<organism evidence="9 10">
    <name type="scientific">Cristinia sonorae</name>
    <dbReference type="NCBI Taxonomy" id="1940300"/>
    <lineage>
        <taxon>Eukaryota</taxon>
        <taxon>Fungi</taxon>
        <taxon>Dikarya</taxon>
        <taxon>Basidiomycota</taxon>
        <taxon>Agaricomycotina</taxon>
        <taxon>Agaricomycetes</taxon>
        <taxon>Agaricomycetidae</taxon>
        <taxon>Agaricales</taxon>
        <taxon>Pleurotineae</taxon>
        <taxon>Stephanosporaceae</taxon>
        <taxon>Cristinia</taxon>
    </lineage>
</organism>
<comment type="similarity">
    <text evidence="2 7">Belongs to the SLD2 family.</text>
</comment>
<dbReference type="Proteomes" id="UP000813824">
    <property type="component" value="Unassembled WGS sequence"/>
</dbReference>
<feature type="compositionally biased region" description="Low complexity" evidence="8">
    <location>
        <begin position="255"/>
        <end position="268"/>
    </location>
</feature>
<dbReference type="GO" id="GO:0006270">
    <property type="term" value="P:DNA replication initiation"/>
    <property type="evidence" value="ECO:0007669"/>
    <property type="project" value="UniProtKB-UniRule"/>
</dbReference>
<dbReference type="PANTHER" id="PTHR28124:SF1">
    <property type="entry name" value="DNA REPLICATION REGULATOR SLD2"/>
    <property type="match status" value="1"/>
</dbReference>
<dbReference type="GO" id="GO:0031261">
    <property type="term" value="C:DNA replication preinitiation complex"/>
    <property type="evidence" value="ECO:0007669"/>
    <property type="project" value="TreeGrafter"/>
</dbReference>
<evidence type="ECO:0000256" key="6">
    <source>
        <dbReference type="ARBA" id="ARBA00023306"/>
    </source>
</evidence>
<evidence type="ECO:0000313" key="9">
    <source>
        <dbReference type="EMBL" id="KAH8099393.1"/>
    </source>
</evidence>
<proteinExistence type="inferred from homology"/>
<comment type="caution">
    <text evidence="9">The sequence shown here is derived from an EMBL/GenBank/DDBJ whole genome shotgun (WGS) entry which is preliminary data.</text>
</comment>
<comment type="subcellular location">
    <subcellularLocation>
        <location evidence="1 7">Nucleus</location>
    </subcellularLocation>
</comment>
<comment type="function">
    <text evidence="7">Has a role in the initiation of DNA replication. Required at S-phase checkpoint.</text>
</comment>
<dbReference type="Gene3D" id="1.10.10.1460">
    <property type="match status" value="1"/>
</dbReference>
<feature type="region of interest" description="Disordered" evidence="8">
    <location>
        <begin position="319"/>
        <end position="442"/>
    </location>
</feature>
<dbReference type="CDD" id="cd22289">
    <property type="entry name" value="RecQL4_SLD2_NTD"/>
    <property type="match status" value="1"/>
</dbReference>
<feature type="region of interest" description="Disordered" evidence="8">
    <location>
        <begin position="45"/>
        <end position="185"/>
    </location>
</feature>
<keyword evidence="5 7" id="KW-0539">Nucleus</keyword>
<feature type="compositionally biased region" description="Basic and acidic residues" evidence="8">
    <location>
        <begin position="119"/>
        <end position="134"/>
    </location>
</feature>
<name>A0A8K0XPC6_9AGAR</name>
<feature type="compositionally biased region" description="Acidic residues" evidence="8">
    <location>
        <begin position="409"/>
        <end position="421"/>
    </location>
</feature>
<dbReference type="InterPro" id="IPR040203">
    <property type="entry name" value="Sld2"/>
</dbReference>
<evidence type="ECO:0000256" key="3">
    <source>
        <dbReference type="ARBA" id="ARBA00018363"/>
    </source>
</evidence>
<dbReference type="EMBL" id="JAEVFJ010000020">
    <property type="protein sequence ID" value="KAH8099393.1"/>
    <property type="molecule type" value="Genomic_DNA"/>
</dbReference>
<dbReference type="GO" id="GO:0003697">
    <property type="term" value="F:single-stranded DNA binding"/>
    <property type="evidence" value="ECO:0007669"/>
    <property type="project" value="TreeGrafter"/>
</dbReference>
<evidence type="ECO:0000256" key="5">
    <source>
        <dbReference type="ARBA" id="ARBA00023242"/>
    </source>
</evidence>
<feature type="compositionally biased region" description="Basic residues" evidence="8">
    <location>
        <begin position="367"/>
        <end position="377"/>
    </location>
</feature>
<sequence length="525" mass="57585">MDVAALRTEIKAWEHAFRATHARDPAIQDIRDQPPIAEKYRLYKKLSKANKPAARPSTPPKPHSILPKSRAVKTSAPPESSNPFSPLKNKGKQRDFSPPPTPSRSVTVPSRSNPFATPSKDKFRPRLRVPREPSPDPFPLASNAQQSSLSATPNQKTAVSRARKRLRGDPVSPSPVKEKRPRVASQSALAFAKHLHPEQVPEVLARDDDDDEPFIDDSPVKQSSGKAYLPLFAESSTSQSARPLARTQSKVTVEVSSSVGRVRSRALSPASDEEEMDWVQKGKLKALDVSLRSLKPDAGFKSKSQTSSLGLAAARLSLSGTQRTSISAQSIDPATNDVAQPSLIPPSPPPNHSHRSTNPKYMDKPKGKGKALAKAKAKGKEVEEDSDSPEDEELDVHVITRKRRPAAGEEGDSLPLEEDWDPLVSRPGRDESTLIPPESPSKIEVSLPEELKRVLAISADDIKVKDTTEENLVKELVYGSRVMQYDPRKGGLIWDVGEEEETDVKANGDEDEWEGEPVPWEVGEL</sequence>
<dbReference type="PANTHER" id="PTHR28124">
    <property type="entry name" value="DNA REPLICATION REGULATOR SLD2"/>
    <property type="match status" value="1"/>
</dbReference>
<evidence type="ECO:0000256" key="7">
    <source>
        <dbReference type="RuleBase" id="RU367067"/>
    </source>
</evidence>
<feature type="region of interest" description="Disordered" evidence="8">
    <location>
        <begin position="502"/>
        <end position="525"/>
    </location>
</feature>
<evidence type="ECO:0000256" key="4">
    <source>
        <dbReference type="ARBA" id="ARBA00022705"/>
    </source>
</evidence>
<feature type="compositionally biased region" description="Acidic residues" evidence="8">
    <location>
        <begin position="382"/>
        <end position="394"/>
    </location>
</feature>
<gene>
    <name evidence="9" type="ORF">BXZ70DRAFT_1009203</name>
</gene>
<evidence type="ECO:0000313" key="10">
    <source>
        <dbReference type="Proteomes" id="UP000813824"/>
    </source>
</evidence>
<dbReference type="OrthoDB" id="8775810at2759"/>
<reference evidence="9" key="1">
    <citation type="journal article" date="2021" name="New Phytol.">
        <title>Evolutionary innovations through gain and loss of genes in the ectomycorrhizal Boletales.</title>
        <authorList>
            <person name="Wu G."/>
            <person name="Miyauchi S."/>
            <person name="Morin E."/>
            <person name="Kuo A."/>
            <person name="Drula E."/>
            <person name="Varga T."/>
            <person name="Kohler A."/>
            <person name="Feng B."/>
            <person name="Cao Y."/>
            <person name="Lipzen A."/>
            <person name="Daum C."/>
            <person name="Hundley H."/>
            <person name="Pangilinan J."/>
            <person name="Johnson J."/>
            <person name="Barry K."/>
            <person name="LaButti K."/>
            <person name="Ng V."/>
            <person name="Ahrendt S."/>
            <person name="Min B."/>
            <person name="Choi I.G."/>
            <person name="Park H."/>
            <person name="Plett J.M."/>
            <person name="Magnuson J."/>
            <person name="Spatafora J.W."/>
            <person name="Nagy L.G."/>
            <person name="Henrissat B."/>
            <person name="Grigoriev I.V."/>
            <person name="Yang Z.L."/>
            <person name="Xu J."/>
            <person name="Martin F.M."/>
        </authorList>
    </citation>
    <scope>NUCLEOTIDE SEQUENCE</scope>
    <source>
        <strain evidence="9">KKN 215</strain>
    </source>
</reference>
<evidence type="ECO:0000256" key="2">
    <source>
        <dbReference type="ARBA" id="ARBA00007276"/>
    </source>
</evidence>
<evidence type="ECO:0000256" key="8">
    <source>
        <dbReference type="SAM" id="MobiDB-lite"/>
    </source>
</evidence>
<keyword evidence="10" id="KW-1185">Reference proteome</keyword>
<dbReference type="AlphaFoldDB" id="A0A8K0XPC6"/>
<accession>A0A8K0XPC6</accession>
<dbReference type="InterPro" id="IPR021110">
    <property type="entry name" value="DNA_rep_checkpnt_protein"/>
</dbReference>
<evidence type="ECO:0000256" key="1">
    <source>
        <dbReference type="ARBA" id="ARBA00004123"/>
    </source>
</evidence>
<feature type="compositionally biased region" description="Polar residues" evidence="8">
    <location>
        <begin position="321"/>
        <end position="339"/>
    </location>
</feature>
<dbReference type="Pfam" id="PF11719">
    <property type="entry name" value="Drc1-Sld2"/>
    <property type="match status" value="1"/>
</dbReference>
<feature type="compositionally biased region" description="Low complexity" evidence="8">
    <location>
        <begin position="103"/>
        <end position="112"/>
    </location>
</feature>
<dbReference type="GO" id="GO:1902977">
    <property type="term" value="P:mitotic DNA replication preinitiation complex assembly"/>
    <property type="evidence" value="ECO:0007669"/>
    <property type="project" value="TreeGrafter"/>
</dbReference>
<dbReference type="GO" id="GO:0003688">
    <property type="term" value="F:DNA replication origin binding"/>
    <property type="evidence" value="ECO:0007669"/>
    <property type="project" value="TreeGrafter"/>
</dbReference>
<keyword evidence="6 7" id="KW-0131">Cell cycle</keyword>
<feature type="region of interest" description="Disordered" evidence="8">
    <location>
        <begin position="255"/>
        <end position="278"/>
    </location>
</feature>
<protein>
    <recommendedName>
        <fullName evidence="3 7">DNA replication regulator SLD2</fullName>
    </recommendedName>
</protein>
<keyword evidence="4 7" id="KW-0235">DNA replication</keyword>
<dbReference type="GO" id="GO:0000727">
    <property type="term" value="P:double-strand break repair via break-induced replication"/>
    <property type="evidence" value="ECO:0007669"/>
    <property type="project" value="TreeGrafter"/>
</dbReference>
<feature type="compositionally biased region" description="Low complexity" evidence="8">
    <location>
        <begin position="140"/>
        <end position="151"/>
    </location>
</feature>